<dbReference type="Gene3D" id="2.40.10.190">
    <property type="entry name" value="translation elongation factor selb, chain A, domain 4"/>
    <property type="match status" value="1"/>
</dbReference>
<dbReference type="InterPro" id="IPR009000">
    <property type="entry name" value="Transl_B-barrel_sf"/>
</dbReference>
<dbReference type="SUPFAM" id="SSF50447">
    <property type="entry name" value="Translation proteins"/>
    <property type="match status" value="1"/>
</dbReference>
<dbReference type="InterPro" id="IPR001780">
    <property type="entry name" value="Ribosomal_eL33"/>
</dbReference>
<keyword evidence="2 5" id="KW-0689">Ribosomal protein</keyword>
<keyword evidence="3" id="KW-0687">Ribonucleoprotein</keyword>
<dbReference type="GO" id="GO:0006412">
    <property type="term" value="P:translation"/>
    <property type="evidence" value="ECO:0007669"/>
    <property type="project" value="InterPro"/>
</dbReference>
<evidence type="ECO:0000256" key="1">
    <source>
        <dbReference type="ARBA" id="ARBA00009269"/>
    </source>
</evidence>
<accession>A0A7J2U3N1</accession>
<organism evidence="5">
    <name type="scientific">Ignisphaera aggregans</name>
    <dbReference type="NCBI Taxonomy" id="334771"/>
    <lineage>
        <taxon>Archaea</taxon>
        <taxon>Thermoproteota</taxon>
        <taxon>Thermoprotei</taxon>
        <taxon>Desulfurococcales</taxon>
        <taxon>Desulfurococcaceae</taxon>
        <taxon>Ignisphaera</taxon>
    </lineage>
</organism>
<proteinExistence type="inferred from homology"/>
<sequence length="92" mass="10172">MNVVNKLVGVVKGYRRGRARQYNSQVLLQVLADPKILGRLVGAKVVAKDVHGNVYRGKIVKVHSFRNCIAVTRFKPNIPGQLIGSHVEIILS</sequence>
<evidence type="ECO:0000256" key="2">
    <source>
        <dbReference type="ARBA" id="ARBA00022980"/>
    </source>
</evidence>
<dbReference type="GO" id="GO:0003735">
    <property type="term" value="F:structural constituent of ribosome"/>
    <property type="evidence" value="ECO:0007669"/>
    <property type="project" value="InterPro"/>
</dbReference>
<reference evidence="5" key="1">
    <citation type="journal article" date="2020" name="mSystems">
        <title>Genome- and Community-Level Interaction Insights into Carbon Utilization and Element Cycling Functions of Hydrothermarchaeota in Hydrothermal Sediment.</title>
        <authorList>
            <person name="Zhou Z."/>
            <person name="Liu Y."/>
            <person name="Xu W."/>
            <person name="Pan J."/>
            <person name="Luo Z.H."/>
            <person name="Li M."/>
        </authorList>
    </citation>
    <scope>NUCLEOTIDE SEQUENCE [LARGE SCALE GENOMIC DNA]</scope>
    <source>
        <strain evidence="5">SpSt-125</strain>
    </source>
</reference>
<dbReference type="AlphaFoldDB" id="A0A7J2U3N1"/>
<gene>
    <name evidence="5" type="ORF">ENO26_04335</name>
</gene>
<evidence type="ECO:0000256" key="4">
    <source>
        <dbReference type="ARBA" id="ARBA00035543"/>
    </source>
</evidence>
<dbReference type="GO" id="GO:1990904">
    <property type="term" value="C:ribonucleoprotein complex"/>
    <property type="evidence" value="ECO:0007669"/>
    <property type="project" value="UniProtKB-KW"/>
</dbReference>
<evidence type="ECO:0000256" key="3">
    <source>
        <dbReference type="ARBA" id="ARBA00023274"/>
    </source>
</evidence>
<evidence type="ECO:0000313" key="5">
    <source>
        <dbReference type="EMBL" id="HEM66782.1"/>
    </source>
</evidence>
<dbReference type="GO" id="GO:0005840">
    <property type="term" value="C:ribosome"/>
    <property type="evidence" value="ECO:0007669"/>
    <property type="project" value="UniProtKB-KW"/>
</dbReference>
<protein>
    <recommendedName>
        <fullName evidence="4">50S ribosomal protein L35Ae</fullName>
    </recommendedName>
</protein>
<dbReference type="Pfam" id="PF01247">
    <property type="entry name" value="Ribosomal_L35Ae"/>
    <property type="match status" value="1"/>
</dbReference>
<dbReference type="InterPro" id="IPR038661">
    <property type="entry name" value="Ribosomal_eL33_sf"/>
</dbReference>
<comment type="caution">
    <text evidence="5">The sequence shown here is derived from an EMBL/GenBank/DDBJ whole genome shotgun (WGS) entry which is preliminary data.</text>
</comment>
<name>A0A7J2U3N1_9CREN</name>
<dbReference type="EMBL" id="DSEU01000030">
    <property type="protein sequence ID" value="HEM66782.1"/>
    <property type="molecule type" value="Genomic_DNA"/>
</dbReference>
<comment type="similarity">
    <text evidence="1">Belongs to the eukaryotic ribosomal protein eL33 family.</text>
</comment>